<protein>
    <submittedName>
        <fullName evidence="2">Uncharacterized protein</fullName>
    </submittedName>
</protein>
<evidence type="ECO:0000256" key="1">
    <source>
        <dbReference type="SAM" id="MobiDB-lite"/>
    </source>
</evidence>
<accession>A0AAV7QC08</accession>
<evidence type="ECO:0000313" key="2">
    <source>
        <dbReference type="EMBL" id="KAJ1137122.1"/>
    </source>
</evidence>
<dbReference type="AlphaFoldDB" id="A0AAV7QC08"/>
<gene>
    <name evidence="2" type="ORF">NDU88_003535</name>
</gene>
<dbReference type="Proteomes" id="UP001066276">
    <property type="component" value="Chromosome 6"/>
</dbReference>
<organism evidence="2 3">
    <name type="scientific">Pleurodeles waltl</name>
    <name type="common">Iberian ribbed newt</name>
    <dbReference type="NCBI Taxonomy" id="8319"/>
    <lineage>
        <taxon>Eukaryota</taxon>
        <taxon>Metazoa</taxon>
        <taxon>Chordata</taxon>
        <taxon>Craniata</taxon>
        <taxon>Vertebrata</taxon>
        <taxon>Euteleostomi</taxon>
        <taxon>Amphibia</taxon>
        <taxon>Batrachia</taxon>
        <taxon>Caudata</taxon>
        <taxon>Salamandroidea</taxon>
        <taxon>Salamandridae</taxon>
        <taxon>Pleurodelinae</taxon>
        <taxon>Pleurodeles</taxon>
    </lineage>
</organism>
<feature type="compositionally biased region" description="Basic residues" evidence="1">
    <location>
        <begin position="155"/>
        <end position="164"/>
    </location>
</feature>
<evidence type="ECO:0000313" key="3">
    <source>
        <dbReference type="Proteomes" id="UP001066276"/>
    </source>
</evidence>
<feature type="region of interest" description="Disordered" evidence="1">
    <location>
        <begin position="140"/>
        <end position="164"/>
    </location>
</feature>
<reference evidence="2" key="1">
    <citation type="journal article" date="2022" name="bioRxiv">
        <title>Sequencing and chromosome-scale assembly of the giantPleurodeles waltlgenome.</title>
        <authorList>
            <person name="Brown T."/>
            <person name="Elewa A."/>
            <person name="Iarovenko S."/>
            <person name="Subramanian E."/>
            <person name="Araus A.J."/>
            <person name="Petzold A."/>
            <person name="Susuki M."/>
            <person name="Suzuki K.-i.T."/>
            <person name="Hayashi T."/>
            <person name="Toyoda A."/>
            <person name="Oliveira C."/>
            <person name="Osipova E."/>
            <person name="Leigh N.D."/>
            <person name="Simon A."/>
            <person name="Yun M.H."/>
        </authorList>
    </citation>
    <scope>NUCLEOTIDE SEQUENCE</scope>
    <source>
        <strain evidence="2">20211129_DDA</strain>
        <tissue evidence="2">Liver</tissue>
    </source>
</reference>
<name>A0AAV7QC08_PLEWA</name>
<proteinExistence type="predicted"/>
<comment type="caution">
    <text evidence="2">The sequence shown here is derived from an EMBL/GenBank/DDBJ whole genome shotgun (WGS) entry which is preliminary data.</text>
</comment>
<keyword evidence="3" id="KW-1185">Reference proteome</keyword>
<sequence>MRIGARCAFRIFLFFWYSKGRLYQLPSRLNAVDSLRSQLRYLHLLKGCLDKMLKMSLQTPTLQQLFVFLEEGSSQKPLWRQQTLAKPDWMDILQLKNVLILSGDWRLNKHENLFRSYRTVDLACVDAPASPKRPALRAWGLEAVSNPNQRPDKSRPRKQYYKGR</sequence>
<dbReference type="EMBL" id="JANPWB010000010">
    <property type="protein sequence ID" value="KAJ1137122.1"/>
    <property type="molecule type" value="Genomic_DNA"/>
</dbReference>